<comment type="caution">
    <text evidence="3">The sequence shown here is derived from an EMBL/GenBank/DDBJ whole genome shotgun (WGS) entry which is preliminary data.</text>
</comment>
<dbReference type="PANTHER" id="PTHR35562">
    <property type="entry name" value="DNA ENDONUCLEASE SMRA-RELATED"/>
    <property type="match status" value="1"/>
</dbReference>
<sequence>MSRRPRGLSPEEKELWSRVAASARAMRPGKVRPDEAEAKPKPRKPHPTPLDFRIGETARPLSVAHDLVPALEERLAAQPLRMDRRTHQQMLRGKLQPEARIDLHGMTLAEAHPELIRFILNAQAAGKRMVLVITGKGKMRDDPGPIPQRMGVLRHQLPTWLTQPPLGAVVLQIAPAHLKHGGGGAFYVYLRRF</sequence>
<dbReference type="Pfam" id="PF01713">
    <property type="entry name" value="Smr"/>
    <property type="match status" value="1"/>
</dbReference>
<organism evidence="3 4">
    <name type="scientific">Albidovulum salinarum</name>
    <dbReference type="NCBI Taxonomy" id="2984153"/>
    <lineage>
        <taxon>Bacteria</taxon>
        <taxon>Pseudomonadati</taxon>
        <taxon>Pseudomonadota</taxon>
        <taxon>Alphaproteobacteria</taxon>
        <taxon>Rhodobacterales</taxon>
        <taxon>Paracoccaceae</taxon>
        <taxon>Albidovulum</taxon>
    </lineage>
</organism>
<reference evidence="3 4" key="1">
    <citation type="submission" date="2022-10" db="EMBL/GenBank/DDBJ databases">
        <title>Defluviimonas sp. nov., isolated from ocean surface sediments.</title>
        <authorList>
            <person name="He W."/>
            <person name="Wang L."/>
            <person name="Zhang D.-F."/>
        </authorList>
    </citation>
    <scope>NUCLEOTIDE SEQUENCE [LARGE SCALE GENOMIC DNA]</scope>
    <source>
        <strain evidence="3 4">WL0024</strain>
    </source>
</reference>
<accession>A0ABT2X298</accession>
<dbReference type="SMART" id="SM00463">
    <property type="entry name" value="SMR"/>
    <property type="match status" value="1"/>
</dbReference>
<evidence type="ECO:0000256" key="1">
    <source>
        <dbReference type="SAM" id="MobiDB-lite"/>
    </source>
</evidence>
<dbReference type="InterPro" id="IPR036063">
    <property type="entry name" value="Smr_dom_sf"/>
</dbReference>
<evidence type="ECO:0000313" key="3">
    <source>
        <dbReference type="EMBL" id="MCU9848068.1"/>
    </source>
</evidence>
<evidence type="ECO:0000313" key="4">
    <source>
        <dbReference type="Proteomes" id="UP001209535"/>
    </source>
</evidence>
<dbReference type="RefSeq" id="WP_263335120.1">
    <property type="nucleotide sequence ID" value="NZ_JAOVQO010000007.1"/>
</dbReference>
<protein>
    <submittedName>
        <fullName evidence="3">Smr/MutS family protein</fullName>
    </submittedName>
</protein>
<dbReference type="InterPro" id="IPR002625">
    <property type="entry name" value="Smr_dom"/>
</dbReference>
<feature type="domain" description="Smr" evidence="2">
    <location>
        <begin position="101"/>
        <end position="191"/>
    </location>
</feature>
<evidence type="ECO:0000259" key="2">
    <source>
        <dbReference type="PROSITE" id="PS50828"/>
    </source>
</evidence>
<keyword evidence="4" id="KW-1185">Reference proteome</keyword>
<proteinExistence type="predicted"/>
<gene>
    <name evidence="3" type="ORF">OEZ60_08620</name>
</gene>
<dbReference type="Proteomes" id="UP001209535">
    <property type="component" value="Unassembled WGS sequence"/>
</dbReference>
<dbReference type="SUPFAM" id="SSF160443">
    <property type="entry name" value="SMR domain-like"/>
    <property type="match status" value="1"/>
</dbReference>
<dbReference type="Gene3D" id="3.30.1370.110">
    <property type="match status" value="1"/>
</dbReference>
<dbReference type="PROSITE" id="PS50828">
    <property type="entry name" value="SMR"/>
    <property type="match status" value="1"/>
</dbReference>
<dbReference type="EMBL" id="JAOVQO010000007">
    <property type="protein sequence ID" value="MCU9848068.1"/>
    <property type="molecule type" value="Genomic_DNA"/>
</dbReference>
<dbReference type="PANTHER" id="PTHR35562:SF2">
    <property type="entry name" value="DNA ENDONUCLEASE SMRA-RELATED"/>
    <property type="match status" value="1"/>
</dbReference>
<feature type="compositionally biased region" description="Basic and acidic residues" evidence="1">
    <location>
        <begin position="31"/>
        <end position="40"/>
    </location>
</feature>
<name>A0ABT2X298_9RHOB</name>
<feature type="region of interest" description="Disordered" evidence="1">
    <location>
        <begin position="1"/>
        <end position="51"/>
    </location>
</feature>